<evidence type="ECO:0000256" key="2">
    <source>
        <dbReference type="ARBA" id="ARBA00022679"/>
    </source>
</evidence>
<organism evidence="3 4">
    <name type="scientific">Chthonomonas calidirosea (strain DSM 23976 / ICMP 18418 / T49)</name>
    <dbReference type="NCBI Taxonomy" id="1303518"/>
    <lineage>
        <taxon>Bacteria</taxon>
        <taxon>Bacillati</taxon>
        <taxon>Armatimonadota</taxon>
        <taxon>Chthonomonadia</taxon>
        <taxon>Chthonomonadales</taxon>
        <taxon>Chthonomonadaceae</taxon>
        <taxon>Chthonomonas</taxon>
    </lineage>
</organism>
<protein>
    <submittedName>
        <fullName evidence="3">ADP-heptose:LPS heptosyltransferase</fullName>
        <ecNumber evidence="3">2.4.-.-</ecNumber>
    </submittedName>
</protein>
<dbReference type="EC" id="2.4.-.-" evidence="3"/>
<dbReference type="STRING" id="454171.CP488_02146"/>
<dbReference type="PANTHER" id="PTHR30160:SF1">
    <property type="entry name" value="LIPOPOLYSACCHARIDE 1,2-N-ACETYLGLUCOSAMINETRANSFERASE-RELATED"/>
    <property type="match status" value="1"/>
</dbReference>
<dbReference type="CDD" id="cd03789">
    <property type="entry name" value="GT9_LPS_heptosyltransferase"/>
    <property type="match status" value="1"/>
</dbReference>
<dbReference type="Gene3D" id="3.40.50.2000">
    <property type="entry name" value="Glycogen Phosphorylase B"/>
    <property type="match status" value="2"/>
</dbReference>
<keyword evidence="2 3" id="KW-0808">Transferase</keyword>
<dbReference type="GO" id="GO:0008713">
    <property type="term" value="F:ADP-heptose-lipopolysaccharide heptosyltransferase activity"/>
    <property type="evidence" value="ECO:0007669"/>
    <property type="project" value="TreeGrafter"/>
</dbReference>
<dbReference type="KEGG" id="ccz:CCALI_01948"/>
<dbReference type="AlphaFoldDB" id="S0EVE7"/>
<dbReference type="OrthoDB" id="9797795at2"/>
<keyword evidence="4" id="KW-1185">Reference proteome</keyword>
<dbReference type="SUPFAM" id="SSF53756">
    <property type="entry name" value="UDP-Glycosyltransferase/glycogen phosphorylase"/>
    <property type="match status" value="1"/>
</dbReference>
<proteinExistence type="predicted"/>
<evidence type="ECO:0000313" key="3">
    <source>
        <dbReference type="EMBL" id="CCW35755.1"/>
    </source>
</evidence>
<dbReference type="eggNOG" id="COG0859">
    <property type="taxonomic scope" value="Bacteria"/>
</dbReference>
<dbReference type="Proteomes" id="UP000014227">
    <property type="component" value="Chromosome I"/>
</dbReference>
<accession>S0EVE7</accession>
<dbReference type="EMBL" id="HF951689">
    <property type="protein sequence ID" value="CCW35755.1"/>
    <property type="molecule type" value="Genomic_DNA"/>
</dbReference>
<keyword evidence="1 3" id="KW-0328">Glycosyltransferase</keyword>
<dbReference type="Pfam" id="PF01075">
    <property type="entry name" value="Glyco_transf_9"/>
    <property type="match status" value="1"/>
</dbReference>
<dbReference type="InterPro" id="IPR051199">
    <property type="entry name" value="LPS_LOS_Heptosyltrfase"/>
</dbReference>
<evidence type="ECO:0000313" key="4">
    <source>
        <dbReference type="Proteomes" id="UP000014227"/>
    </source>
</evidence>
<dbReference type="InterPro" id="IPR002201">
    <property type="entry name" value="Glyco_trans_9"/>
</dbReference>
<dbReference type="PATRIC" id="fig|1303518.3.peg.2004"/>
<dbReference type="PANTHER" id="PTHR30160">
    <property type="entry name" value="TETRAACYLDISACCHARIDE 4'-KINASE-RELATED"/>
    <property type="match status" value="1"/>
</dbReference>
<dbReference type="GO" id="GO:0009244">
    <property type="term" value="P:lipopolysaccharide core region biosynthetic process"/>
    <property type="evidence" value="ECO:0007669"/>
    <property type="project" value="TreeGrafter"/>
</dbReference>
<sequence length="345" mass="37963">MSVSPVVDMQSVERLLVIKMSALGDVARTVPTVDAIRRAYPHVKIGWVVRNGLADLLMGNPSIDELFIAPRGIKAIMAMWQPIRRFRPDVTLDMQGLFISGCLARLSGAPRRFTWESGREFSGLLTGNPIVAAPDHLNAVECLFNFARLLGVERLPEEPPAYLTRDPALVARAEELLEGAPPPRIGMHIGASVPNKTWPPSHWASLADRFLEAGFSVILFGGRAEEAADKEIRGQMKGRPLSLVGCTTPRELAATISRCNLFLGGDTGATHIASLVGTPIVALMGPTDPKRFGPYGAQNITLHLGLSCSPCYRHPTCKGRYYCMRNMEPDWVYRVCRERLKLFGY</sequence>
<dbReference type="GO" id="GO:0005829">
    <property type="term" value="C:cytosol"/>
    <property type="evidence" value="ECO:0007669"/>
    <property type="project" value="TreeGrafter"/>
</dbReference>
<gene>
    <name evidence="3" type="ORF">CCALI_01948</name>
</gene>
<reference evidence="4" key="1">
    <citation type="submission" date="2013-03" db="EMBL/GenBank/DDBJ databases">
        <title>Genome sequence of Chthonomonas calidirosea, the first sequenced genome from the Armatimonadetes phylum (formally candidate division OP10).</title>
        <authorList>
            <person name="Lee K.C.Y."/>
            <person name="Morgan X.C."/>
            <person name="Dunfield P.F."/>
            <person name="Tamas I."/>
            <person name="Houghton K.M."/>
            <person name="Vyssotski M."/>
            <person name="Ryan J.L.J."/>
            <person name="Lagutin K."/>
            <person name="McDonald I.R."/>
            <person name="Stott M.B."/>
        </authorList>
    </citation>
    <scope>NUCLEOTIDE SEQUENCE [LARGE SCALE GENOMIC DNA]</scope>
    <source>
        <strain evidence="4">DSM 23976 / ICMP 18418 / T49</strain>
    </source>
</reference>
<dbReference type="InParanoid" id="S0EVE7"/>
<dbReference type="RefSeq" id="WP_016483280.1">
    <property type="nucleotide sequence ID" value="NC_021487.1"/>
</dbReference>
<evidence type="ECO:0000256" key="1">
    <source>
        <dbReference type="ARBA" id="ARBA00022676"/>
    </source>
</evidence>
<name>S0EVE7_CHTCT</name>
<dbReference type="HOGENOM" id="CLU_038371_0_0_0"/>